<protein>
    <recommendedName>
        <fullName evidence="1">RNA polymerase sigma-70 region 1.2 domain-containing protein</fullName>
    </recommendedName>
</protein>
<keyword evidence="3" id="KW-1185">Reference proteome</keyword>
<organism evidence="2 3">
    <name type="scientific">Streptomyces chartreusis</name>
    <dbReference type="NCBI Taxonomy" id="1969"/>
    <lineage>
        <taxon>Bacteria</taxon>
        <taxon>Bacillati</taxon>
        <taxon>Actinomycetota</taxon>
        <taxon>Actinomycetes</taxon>
        <taxon>Kitasatosporales</taxon>
        <taxon>Streptomycetaceae</taxon>
        <taxon>Streptomyces</taxon>
    </lineage>
</organism>
<dbReference type="RefSeq" id="WP_176576826.1">
    <property type="nucleotide sequence ID" value="NZ_CP056041.1"/>
</dbReference>
<dbReference type="GO" id="GO:0006352">
    <property type="term" value="P:DNA-templated transcription initiation"/>
    <property type="evidence" value="ECO:0007669"/>
    <property type="project" value="InterPro"/>
</dbReference>
<dbReference type="Pfam" id="PF00140">
    <property type="entry name" value="Sigma70_r1_2"/>
    <property type="match status" value="1"/>
</dbReference>
<evidence type="ECO:0000259" key="1">
    <source>
        <dbReference type="Pfam" id="PF00140"/>
    </source>
</evidence>
<feature type="domain" description="RNA polymerase sigma-70 region 1.2" evidence="1">
    <location>
        <begin position="38"/>
        <end position="64"/>
    </location>
</feature>
<proteinExistence type="predicted"/>
<name>A0A7H8TGB8_STRCX</name>
<dbReference type="GO" id="GO:0016987">
    <property type="term" value="F:sigma factor activity"/>
    <property type="evidence" value="ECO:0007669"/>
    <property type="project" value="InterPro"/>
</dbReference>
<accession>A0A7H8TGB8</accession>
<reference evidence="2 3" key="1">
    <citation type="submission" date="2020-06" db="EMBL/GenBank/DDBJ databases">
        <title>Genome mining for natural products.</title>
        <authorList>
            <person name="Zhang B."/>
            <person name="Shi J."/>
            <person name="Ge H."/>
        </authorList>
    </citation>
    <scope>NUCLEOTIDE SEQUENCE [LARGE SCALE GENOMIC DNA]</scope>
    <source>
        <strain evidence="2 3">NA02069</strain>
    </source>
</reference>
<gene>
    <name evidence="2" type="ORF">HUT05_29105</name>
</gene>
<evidence type="ECO:0000313" key="3">
    <source>
        <dbReference type="Proteomes" id="UP000509418"/>
    </source>
</evidence>
<evidence type="ECO:0000313" key="2">
    <source>
        <dbReference type="EMBL" id="QKZ21050.1"/>
    </source>
</evidence>
<dbReference type="EMBL" id="CP056041">
    <property type="protein sequence ID" value="QKZ21050.1"/>
    <property type="molecule type" value="Genomic_DNA"/>
</dbReference>
<sequence length="70" mass="7702">MKGAFIGDPAGLLLVHDDESEAPNLQLSPDRGTGTTHPVKVYLRLIPKIQLLTDEQEKELGRRAGQRGPR</sequence>
<dbReference type="GO" id="GO:0003677">
    <property type="term" value="F:DNA binding"/>
    <property type="evidence" value="ECO:0007669"/>
    <property type="project" value="InterPro"/>
</dbReference>
<dbReference type="Proteomes" id="UP000509418">
    <property type="component" value="Chromosome"/>
</dbReference>
<dbReference type="InterPro" id="IPR009042">
    <property type="entry name" value="RNA_pol_sigma70_r1_2"/>
</dbReference>
<dbReference type="AlphaFoldDB" id="A0A7H8TGB8"/>